<evidence type="ECO:0000313" key="2">
    <source>
        <dbReference type="EMBL" id="TRM70062.1"/>
    </source>
</evidence>
<evidence type="ECO:0000313" key="3">
    <source>
        <dbReference type="Proteomes" id="UP000320762"/>
    </source>
</evidence>
<evidence type="ECO:0000259" key="1">
    <source>
        <dbReference type="Pfam" id="PF24764"/>
    </source>
</evidence>
<comment type="caution">
    <text evidence="2">The sequence shown here is derived from an EMBL/GenBank/DDBJ whole genome shotgun (WGS) entry which is preliminary data.</text>
</comment>
<dbReference type="PANTHER" id="PTHR46791:SF5">
    <property type="entry name" value="CLR5 DOMAIN-CONTAINING PROTEIN-RELATED"/>
    <property type="match status" value="1"/>
</dbReference>
<dbReference type="Proteomes" id="UP000320762">
    <property type="component" value="Unassembled WGS sequence"/>
</dbReference>
<reference evidence="2 3" key="1">
    <citation type="journal article" date="2019" name="New Phytol.">
        <title>Comparative genomics reveals unique wood-decay strategies and fruiting body development in the Schizophyllaceae.</title>
        <authorList>
            <person name="Almasi E."/>
            <person name="Sahu N."/>
            <person name="Krizsan K."/>
            <person name="Balint B."/>
            <person name="Kovacs G.M."/>
            <person name="Kiss B."/>
            <person name="Cseklye J."/>
            <person name="Drula E."/>
            <person name="Henrissat B."/>
            <person name="Nagy I."/>
            <person name="Chovatia M."/>
            <person name="Adam C."/>
            <person name="LaButti K."/>
            <person name="Lipzen A."/>
            <person name="Riley R."/>
            <person name="Grigoriev I.V."/>
            <person name="Nagy L.G."/>
        </authorList>
    </citation>
    <scope>NUCLEOTIDE SEQUENCE [LARGE SCALE GENOMIC DNA]</scope>
    <source>
        <strain evidence="2 3">NL-1724</strain>
    </source>
</reference>
<gene>
    <name evidence="2" type="ORF">BD626DRAFT_391129</name>
</gene>
<name>A0A550CZ46_9AGAR</name>
<dbReference type="InterPro" id="IPR058913">
    <property type="entry name" value="Integrase_dom_put"/>
</dbReference>
<dbReference type="Pfam" id="PF24764">
    <property type="entry name" value="rva_4"/>
    <property type="match status" value="1"/>
</dbReference>
<sequence>MEDNRGPHRGSYIWGRSVHNTRIERLWYDVTHGFGLKWKTFFYALEVQHALNPQIPGHIWLLHHLFMASINEDASEWAETWNNHKMQLPDSHPQSPRQMFFFSQHHDGRRGLAPPAEVADEEELPEGAAMYGIDWEAMDDPSLMDHFLENNPDDVADEELVDAHPPHLSHVECESPNCPLAPQLVIALDTELAARADLSSRNMNVRRHVWIEALNLYSYLIQQ</sequence>
<accession>A0A550CZ46</accession>
<dbReference type="PANTHER" id="PTHR46791">
    <property type="entry name" value="EXPRESSED PROTEIN"/>
    <property type="match status" value="1"/>
</dbReference>
<dbReference type="STRING" id="97359.A0A550CZ46"/>
<organism evidence="2 3">
    <name type="scientific">Schizophyllum amplum</name>
    <dbReference type="NCBI Taxonomy" id="97359"/>
    <lineage>
        <taxon>Eukaryota</taxon>
        <taxon>Fungi</taxon>
        <taxon>Dikarya</taxon>
        <taxon>Basidiomycota</taxon>
        <taxon>Agaricomycotina</taxon>
        <taxon>Agaricomycetes</taxon>
        <taxon>Agaricomycetidae</taxon>
        <taxon>Agaricales</taxon>
        <taxon>Schizophyllaceae</taxon>
        <taxon>Schizophyllum</taxon>
    </lineage>
</organism>
<protein>
    <recommendedName>
        <fullName evidence="1">Integrase core domain-containing protein</fullName>
    </recommendedName>
</protein>
<feature type="domain" description="Integrase core" evidence="1">
    <location>
        <begin position="1"/>
        <end position="101"/>
    </location>
</feature>
<dbReference type="AlphaFoldDB" id="A0A550CZ46"/>
<dbReference type="EMBL" id="VDMD01000001">
    <property type="protein sequence ID" value="TRM70062.1"/>
    <property type="molecule type" value="Genomic_DNA"/>
</dbReference>
<dbReference type="OrthoDB" id="3353107at2759"/>
<keyword evidence="3" id="KW-1185">Reference proteome</keyword>
<proteinExistence type="predicted"/>